<feature type="transmembrane region" description="Helical" evidence="5">
    <location>
        <begin position="34"/>
        <end position="54"/>
    </location>
</feature>
<name>A0A409YPQ6_9AGAR</name>
<feature type="transmembrane region" description="Helical" evidence="5">
    <location>
        <begin position="213"/>
        <end position="233"/>
    </location>
</feature>
<feature type="transmembrane region" description="Helical" evidence="5">
    <location>
        <begin position="7"/>
        <end position="28"/>
    </location>
</feature>
<dbReference type="GO" id="GO:0005886">
    <property type="term" value="C:plasma membrane"/>
    <property type="evidence" value="ECO:0007669"/>
    <property type="project" value="TreeGrafter"/>
</dbReference>
<evidence type="ECO:0000256" key="5">
    <source>
        <dbReference type="SAM" id="Phobius"/>
    </source>
</evidence>
<evidence type="ECO:0000313" key="7">
    <source>
        <dbReference type="EMBL" id="PPR04985.1"/>
    </source>
</evidence>
<proteinExistence type="predicted"/>
<dbReference type="AlphaFoldDB" id="A0A409YPQ6"/>
<protein>
    <recommendedName>
        <fullName evidence="6">Major facilitator superfamily (MFS) profile domain-containing protein</fullName>
    </recommendedName>
</protein>
<feature type="transmembrane region" description="Helical" evidence="5">
    <location>
        <begin position="301"/>
        <end position="323"/>
    </location>
</feature>
<dbReference type="InterPro" id="IPR020846">
    <property type="entry name" value="MFS_dom"/>
</dbReference>
<dbReference type="FunFam" id="1.20.1250.20:FF:000196">
    <property type="entry name" value="MFS toxin efflux pump (AflT)"/>
    <property type="match status" value="1"/>
</dbReference>
<dbReference type="Proteomes" id="UP000284842">
    <property type="component" value="Unassembled WGS sequence"/>
</dbReference>
<dbReference type="EMBL" id="NHTK01000868">
    <property type="protein sequence ID" value="PPR04985.1"/>
    <property type="molecule type" value="Genomic_DNA"/>
</dbReference>
<evidence type="ECO:0000256" key="2">
    <source>
        <dbReference type="ARBA" id="ARBA00022692"/>
    </source>
</evidence>
<dbReference type="FunCoup" id="A0A409YPQ6">
    <property type="interactions" value="18"/>
</dbReference>
<evidence type="ECO:0000259" key="6">
    <source>
        <dbReference type="PROSITE" id="PS50850"/>
    </source>
</evidence>
<dbReference type="Gene3D" id="1.20.1250.20">
    <property type="entry name" value="MFS general substrate transporter like domains"/>
    <property type="match status" value="1"/>
</dbReference>
<evidence type="ECO:0000313" key="8">
    <source>
        <dbReference type="Proteomes" id="UP000284842"/>
    </source>
</evidence>
<accession>A0A409YPQ6</accession>
<keyword evidence="2 5" id="KW-0812">Transmembrane</keyword>
<keyword evidence="3 5" id="KW-1133">Transmembrane helix</keyword>
<dbReference type="GO" id="GO:0022857">
    <property type="term" value="F:transmembrane transporter activity"/>
    <property type="evidence" value="ECO:0007669"/>
    <property type="project" value="InterPro"/>
</dbReference>
<feature type="domain" description="Major facilitator superfamily (MFS) profile" evidence="6">
    <location>
        <begin position="1"/>
        <end position="401"/>
    </location>
</feature>
<evidence type="ECO:0000256" key="1">
    <source>
        <dbReference type="ARBA" id="ARBA00004141"/>
    </source>
</evidence>
<comment type="subcellular location">
    <subcellularLocation>
        <location evidence="1">Membrane</location>
        <topology evidence="1">Multi-pass membrane protein</topology>
    </subcellularLocation>
</comment>
<dbReference type="InParanoid" id="A0A409YPQ6"/>
<dbReference type="Gene3D" id="1.20.1720.10">
    <property type="entry name" value="Multidrug resistance protein D"/>
    <property type="match status" value="1"/>
</dbReference>
<dbReference type="InterPro" id="IPR011701">
    <property type="entry name" value="MFS"/>
</dbReference>
<dbReference type="PROSITE" id="PS50850">
    <property type="entry name" value="MFS"/>
    <property type="match status" value="1"/>
</dbReference>
<evidence type="ECO:0000256" key="4">
    <source>
        <dbReference type="ARBA" id="ARBA00023136"/>
    </source>
</evidence>
<dbReference type="STRING" id="181874.A0A409YPQ6"/>
<feature type="transmembrane region" description="Helical" evidence="5">
    <location>
        <begin position="180"/>
        <end position="201"/>
    </location>
</feature>
<dbReference type="InterPro" id="IPR036259">
    <property type="entry name" value="MFS_trans_sf"/>
</dbReference>
<dbReference type="PANTHER" id="PTHR23501">
    <property type="entry name" value="MAJOR FACILITATOR SUPERFAMILY"/>
    <property type="match status" value="1"/>
</dbReference>
<feature type="transmembrane region" description="Helical" evidence="5">
    <location>
        <begin position="239"/>
        <end position="258"/>
    </location>
</feature>
<feature type="transmembrane region" description="Helical" evidence="5">
    <location>
        <begin position="139"/>
        <end position="160"/>
    </location>
</feature>
<gene>
    <name evidence="7" type="ORF">CVT24_010449</name>
</gene>
<dbReference type="SUPFAM" id="SSF103473">
    <property type="entry name" value="MFS general substrate transporter"/>
    <property type="match status" value="1"/>
</dbReference>
<feature type="transmembrane region" description="Helical" evidence="5">
    <location>
        <begin position="106"/>
        <end position="127"/>
    </location>
</feature>
<dbReference type="OrthoDB" id="10021397at2759"/>
<sequence>MFIVGRAIAGLGCAGIFSGGLIIIAHSVPLQRRPIYTSLIGAMWGVASVAGPLLGGVFTDKVTWRWCFYINLPVGGVAALFILIFFREPKLEKRESLGLMHRLRTFDPIGTALFIPCVVCLLLALQWGGANFAWNDGRIIALFVLFGVLLIAFVGVQIWMDEQATVPPRIFKNRSIWSGALFSATLMGSFFTLLFYLPIWFQAIKGESAVRSGIRILPFIISSVVSAIISGGIVSYTGYYTPFMIIASICIAISCGLLTTLEPDTSQARYIGYQFFAGFGGGLGIQQSALAAQNVLDMVDVPVGVVVIVFAQSIGGALAISVANNLFVSRLIKGLGEFAPSLNSQEVIRLGPTNLKAHVAVDALPGVLKAYNAAVVDALFVSVFTACLSIVGAGFMEWKTLKRKPTLAL</sequence>
<organism evidence="7 8">
    <name type="scientific">Panaeolus cyanescens</name>
    <dbReference type="NCBI Taxonomy" id="181874"/>
    <lineage>
        <taxon>Eukaryota</taxon>
        <taxon>Fungi</taxon>
        <taxon>Dikarya</taxon>
        <taxon>Basidiomycota</taxon>
        <taxon>Agaricomycotina</taxon>
        <taxon>Agaricomycetes</taxon>
        <taxon>Agaricomycetidae</taxon>
        <taxon>Agaricales</taxon>
        <taxon>Agaricineae</taxon>
        <taxon>Galeropsidaceae</taxon>
        <taxon>Panaeolus</taxon>
    </lineage>
</organism>
<dbReference type="Pfam" id="PF07690">
    <property type="entry name" value="MFS_1"/>
    <property type="match status" value="1"/>
</dbReference>
<evidence type="ECO:0000256" key="3">
    <source>
        <dbReference type="ARBA" id="ARBA00022989"/>
    </source>
</evidence>
<reference evidence="7 8" key="1">
    <citation type="journal article" date="2018" name="Evol. Lett.">
        <title>Horizontal gene cluster transfer increased hallucinogenic mushroom diversity.</title>
        <authorList>
            <person name="Reynolds H.T."/>
            <person name="Vijayakumar V."/>
            <person name="Gluck-Thaler E."/>
            <person name="Korotkin H.B."/>
            <person name="Matheny P.B."/>
            <person name="Slot J.C."/>
        </authorList>
    </citation>
    <scope>NUCLEOTIDE SEQUENCE [LARGE SCALE GENOMIC DNA]</scope>
    <source>
        <strain evidence="7 8">2629</strain>
    </source>
</reference>
<keyword evidence="8" id="KW-1185">Reference proteome</keyword>
<comment type="caution">
    <text evidence="7">The sequence shown here is derived from an EMBL/GenBank/DDBJ whole genome shotgun (WGS) entry which is preliminary data.</text>
</comment>
<dbReference type="PANTHER" id="PTHR23501:SF199">
    <property type="entry name" value="MFS EFFLUX TRANSPORTER INPD-RELATED"/>
    <property type="match status" value="1"/>
</dbReference>
<keyword evidence="4 5" id="KW-0472">Membrane</keyword>
<feature type="transmembrane region" description="Helical" evidence="5">
    <location>
        <begin position="374"/>
        <end position="396"/>
    </location>
</feature>
<feature type="transmembrane region" description="Helical" evidence="5">
    <location>
        <begin position="66"/>
        <end position="86"/>
    </location>
</feature>